<dbReference type="EMBL" id="JABSTQ010003619">
    <property type="protein sequence ID" value="KAG0443288.1"/>
    <property type="molecule type" value="Genomic_DNA"/>
</dbReference>
<evidence type="ECO:0000313" key="2">
    <source>
        <dbReference type="Proteomes" id="UP000805193"/>
    </source>
</evidence>
<feature type="non-terminal residue" evidence="1">
    <location>
        <position position="1"/>
    </location>
</feature>
<dbReference type="Proteomes" id="UP000805193">
    <property type="component" value="Unassembled WGS sequence"/>
</dbReference>
<proteinExistence type="predicted"/>
<evidence type="ECO:0000313" key="1">
    <source>
        <dbReference type="EMBL" id="KAG0443288.1"/>
    </source>
</evidence>
<accession>A0AC60QUE3</accession>
<sequence length="155" mass="17232">VRQYLPGDLTKVTVCTTPPWRFPAPDVKLDIPGIKKKSDMPMVVILQVTMSHIYGNHLSRTHVYTDGPSTSDSSTCCVVIPSHCTTVRFKLSHITSSTMSELVAIHQALQIILTKSSNSWTIFSDSKPALQAISAFLRRGQNDQVVFEIMTLLMQ</sequence>
<protein>
    <submittedName>
        <fullName evidence="1">Uncharacterized protein</fullName>
    </submittedName>
</protein>
<gene>
    <name evidence="1" type="ORF">HPB47_015085</name>
</gene>
<comment type="caution">
    <text evidence="1">The sequence shown here is derived from an EMBL/GenBank/DDBJ whole genome shotgun (WGS) entry which is preliminary data.</text>
</comment>
<feature type="non-terminal residue" evidence="1">
    <location>
        <position position="155"/>
    </location>
</feature>
<organism evidence="1 2">
    <name type="scientific">Ixodes persulcatus</name>
    <name type="common">Taiga tick</name>
    <dbReference type="NCBI Taxonomy" id="34615"/>
    <lineage>
        <taxon>Eukaryota</taxon>
        <taxon>Metazoa</taxon>
        <taxon>Ecdysozoa</taxon>
        <taxon>Arthropoda</taxon>
        <taxon>Chelicerata</taxon>
        <taxon>Arachnida</taxon>
        <taxon>Acari</taxon>
        <taxon>Parasitiformes</taxon>
        <taxon>Ixodida</taxon>
        <taxon>Ixodoidea</taxon>
        <taxon>Ixodidae</taxon>
        <taxon>Ixodinae</taxon>
        <taxon>Ixodes</taxon>
    </lineage>
</organism>
<reference evidence="1 2" key="1">
    <citation type="journal article" date="2020" name="Cell">
        <title>Large-Scale Comparative Analyses of Tick Genomes Elucidate Their Genetic Diversity and Vector Capacities.</title>
        <authorList>
            <consortium name="Tick Genome and Microbiome Consortium (TIGMIC)"/>
            <person name="Jia N."/>
            <person name="Wang J."/>
            <person name="Shi W."/>
            <person name="Du L."/>
            <person name="Sun Y."/>
            <person name="Zhan W."/>
            <person name="Jiang J.F."/>
            <person name="Wang Q."/>
            <person name="Zhang B."/>
            <person name="Ji P."/>
            <person name="Bell-Sakyi L."/>
            <person name="Cui X.M."/>
            <person name="Yuan T.T."/>
            <person name="Jiang B.G."/>
            <person name="Yang W.F."/>
            <person name="Lam T.T."/>
            <person name="Chang Q.C."/>
            <person name="Ding S.J."/>
            <person name="Wang X.J."/>
            <person name="Zhu J.G."/>
            <person name="Ruan X.D."/>
            <person name="Zhao L."/>
            <person name="Wei J.T."/>
            <person name="Ye R.Z."/>
            <person name="Que T.C."/>
            <person name="Du C.H."/>
            <person name="Zhou Y.H."/>
            <person name="Cheng J.X."/>
            <person name="Dai P.F."/>
            <person name="Guo W.B."/>
            <person name="Han X.H."/>
            <person name="Huang E.J."/>
            <person name="Li L.F."/>
            <person name="Wei W."/>
            <person name="Gao Y.C."/>
            <person name="Liu J.Z."/>
            <person name="Shao H.Z."/>
            <person name="Wang X."/>
            <person name="Wang C.C."/>
            <person name="Yang T.C."/>
            <person name="Huo Q.B."/>
            <person name="Li W."/>
            <person name="Chen H.Y."/>
            <person name="Chen S.E."/>
            <person name="Zhou L.G."/>
            <person name="Ni X.B."/>
            <person name="Tian J.H."/>
            <person name="Sheng Y."/>
            <person name="Liu T."/>
            <person name="Pan Y.S."/>
            <person name="Xia L.Y."/>
            <person name="Li J."/>
            <person name="Zhao F."/>
            <person name="Cao W.C."/>
        </authorList>
    </citation>
    <scope>NUCLEOTIDE SEQUENCE [LARGE SCALE GENOMIC DNA]</scope>
    <source>
        <strain evidence="1">Iper-2018</strain>
    </source>
</reference>
<name>A0AC60QUE3_IXOPE</name>
<keyword evidence="2" id="KW-1185">Reference proteome</keyword>